<reference evidence="2 3" key="1">
    <citation type="submission" date="2018-05" db="EMBL/GenBank/DDBJ databases">
        <title>Algibacter marinivivus sp. nov., isolated from sample around a algae.</title>
        <authorList>
            <person name="Zhong X."/>
        </authorList>
    </citation>
    <scope>NUCLEOTIDE SEQUENCE [LARGE SCALE GENOMIC DNA]</scope>
    <source>
        <strain evidence="2 3">ZY111</strain>
    </source>
</reference>
<dbReference type="EMBL" id="QFRI01000001">
    <property type="protein sequence ID" value="PWH84317.1"/>
    <property type="molecule type" value="Genomic_DNA"/>
</dbReference>
<evidence type="ECO:0000313" key="3">
    <source>
        <dbReference type="Proteomes" id="UP000245375"/>
    </source>
</evidence>
<comment type="caution">
    <text evidence="2">The sequence shown here is derived from an EMBL/GenBank/DDBJ whole genome shotgun (WGS) entry which is preliminary data.</text>
</comment>
<dbReference type="AlphaFoldDB" id="A0A2U2X928"/>
<reference evidence="3" key="3">
    <citation type="submission" date="2018-05" db="EMBL/GenBank/DDBJ databases">
        <authorList>
            <person name="Lu D."/>
        </authorList>
    </citation>
    <scope>NUCLEOTIDE SEQUENCE [LARGE SCALE GENOMIC DNA]</scope>
    <source>
        <strain evidence="3">ZY111</strain>
    </source>
</reference>
<evidence type="ECO:0000313" key="2">
    <source>
        <dbReference type="EMBL" id="PWH84317.1"/>
    </source>
</evidence>
<dbReference type="OrthoDB" id="1151029at2"/>
<evidence type="ECO:0000259" key="1">
    <source>
        <dbReference type="Pfam" id="PF10020"/>
    </source>
</evidence>
<organism evidence="2 3">
    <name type="scientific">Algibacter marinivivus</name>
    <dbReference type="NCBI Taxonomy" id="2100723"/>
    <lineage>
        <taxon>Bacteria</taxon>
        <taxon>Pseudomonadati</taxon>
        <taxon>Bacteroidota</taxon>
        <taxon>Flavobacteriia</taxon>
        <taxon>Flavobacteriales</taxon>
        <taxon>Flavobacteriaceae</taxon>
        <taxon>Algibacter</taxon>
    </lineage>
</organism>
<keyword evidence="3" id="KW-1185">Reference proteome</keyword>
<sequence>MGIFSWFNKKASFNLKKSDFKIENESFYDSEASELVNVEFAKDVTEWKKENGITEDRELNYDRSVANLLLFGNQVEIVYHHAEIELNENDFLNEINKKLNWVSKNQKEINNDIARKLVPLKNGSWLGENESKISKNNFLNRIRLDSILFFGDLSFELIYDDGNLFWKHQIVVDLNKDNKLINIDIQG</sequence>
<accession>A0A2U2X928</accession>
<protein>
    <recommendedName>
        <fullName evidence="1">DUF2262 domain-containing protein</fullName>
    </recommendedName>
</protein>
<reference evidence="3" key="2">
    <citation type="submission" date="2018-05" db="EMBL/GenBank/DDBJ databases">
        <title>Algibacter marinivivus sp. nov., isolated from sample around a algae.</title>
        <authorList>
            <person name="Lu D."/>
        </authorList>
    </citation>
    <scope>NUCLEOTIDE SEQUENCE [LARGE SCALE GENOMIC DNA]</scope>
    <source>
        <strain evidence="3">ZY111</strain>
    </source>
</reference>
<name>A0A2U2X928_9FLAO</name>
<gene>
    <name evidence="2" type="ORF">DIS18_07225</name>
</gene>
<dbReference type="Proteomes" id="UP000245375">
    <property type="component" value="Unassembled WGS sequence"/>
</dbReference>
<dbReference type="RefSeq" id="WP_109352320.1">
    <property type="nucleotide sequence ID" value="NZ_QFRI01000001.1"/>
</dbReference>
<dbReference type="Pfam" id="PF10020">
    <property type="entry name" value="DUF2262"/>
    <property type="match status" value="1"/>
</dbReference>
<dbReference type="InterPro" id="IPR019260">
    <property type="entry name" value="DUF2262"/>
</dbReference>
<proteinExistence type="predicted"/>
<feature type="domain" description="DUF2262" evidence="1">
    <location>
        <begin position="70"/>
        <end position="185"/>
    </location>
</feature>